<feature type="binding site" evidence="11">
    <location>
        <begin position="270"/>
        <end position="284"/>
    </location>
    <ligand>
        <name>NAD(+)</name>
        <dbReference type="ChEBI" id="CHEBI:57540"/>
    </ligand>
</feature>
<comment type="subunit">
    <text evidence="9 11">Homodimer. Heterotetramer of two MnmE and two MnmG subunits.</text>
</comment>
<dbReference type="PROSITE" id="PS01281">
    <property type="entry name" value="GIDA_2"/>
    <property type="match status" value="1"/>
</dbReference>
<dbReference type="PROSITE" id="PS01280">
    <property type="entry name" value="GIDA_1"/>
    <property type="match status" value="1"/>
</dbReference>
<dbReference type="Gene3D" id="1.10.150.570">
    <property type="entry name" value="GidA associated domain, C-terminal subdomain"/>
    <property type="match status" value="1"/>
</dbReference>
<dbReference type="EMBL" id="QOQD01000012">
    <property type="protein sequence ID" value="RCL72594.1"/>
    <property type="molecule type" value="Genomic_DNA"/>
</dbReference>
<dbReference type="GO" id="GO:0030488">
    <property type="term" value="P:tRNA methylation"/>
    <property type="evidence" value="ECO:0007669"/>
    <property type="project" value="TreeGrafter"/>
</dbReference>
<dbReference type="Pfam" id="PF01134">
    <property type="entry name" value="GIDA"/>
    <property type="match status" value="1"/>
</dbReference>
<dbReference type="InterPro" id="IPR036188">
    <property type="entry name" value="FAD/NAD-bd_sf"/>
</dbReference>
<comment type="cofactor">
    <cofactor evidence="1 11">
        <name>FAD</name>
        <dbReference type="ChEBI" id="CHEBI:57692"/>
    </cofactor>
</comment>
<dbReference type="GO" id="GO:0005829">
    <property type="term" value="C:cytosol"/>
    <property type="evidence" value="ECO:0007669"/>
    <property type="project" value="TreeGrafter"/>
</dbReference>
<keyword evidence="5 11" id="KW-0285">Flavoprotein</keyword>
<dbReference type="FunFam" id="3.50.50.60:FF:000082">
    <property type="entry name" value="protein MTO1 homolog, mitochondrial isoform X1"/>
    <property type="match status" value="1"/>
</dbReference>
<dbReference type="SUPFAM" id="SSF51905">
    <property type="entry name" value="FAD/NAD(P)-binding domain"/>
    <property type="match status" value="1"/>
</dbReference>
<evidence type="ECO:0000256" key="4">
    <source>
        <dbReference type="ARBA" id="ARBA00020461"/>
    </source>
</evidence>
<keyword evidence="7 11" id="KW-0274">FAD</keyword>
<dbReference type="PANTHER" id="PTHR11806:SF0">
    <property type="entry name" value="PROTEIN MTO1 HOMOLOG, MITOCHONDRIAL"/>
    <property type="match status" value="1"/>
</dbReference>
<sequence length="623" mass="69407">MKYKYDVIIIGGGHAGCEAASVAARFGAKSLLVTHKLSTIGEMSCNPAIGGLGKSHLVREIDALDGLIGEIADKSAIQYRVLNKSKGPAVRAPRVQADREIYKRTMQGALRSHPTLTILDRECIGLLIENGKCIGVKLNGNDDINAKSVVITTGTFLNGLIHVGKKIYPAGRAGDEASMHLSKTFKEFNFQLGRLKTGTPPRLNGKTINWGILEEQKPDEQPAFMSYLTNEVQQEQRSCFMTRTNKKTHQIILENIDEAPLYSGQIESTGPRYCPSIEDKVVRFGERNGHQIFLEPEGLNTDTIYPNGISTSIEEDVQRKIVNSIKGLENTIIERPGYAIEYDYIDPRELLNTLETKKINNLYLAGQINGTTGYEEAAAQGLIAGINAAMRVTTTNEYVLDRSDAYIGVMIDDLITKGVTEPYRMFTSRAEYRLTLRIDNADQRLTQSGIDMGFVGNKRSSSFNEKSKLLKNANEIINNLSISPNEAHKYGLKINKDGKKRSVLDLLSYVDIKITDLYKIWPQLKGIDKSIISQIESDAVYSKYLERQKLEIIAFKRDEAIPIPKNIKYPDIKGLSNEARDRIMKIEPTTIGHLSRMEGIDPSTVLKVLSYIKLLDKSAIRSA</sequence>
<keyword evidence="11" id="KW-0963">Cytoplasm</keyword>
<dbReference type="NCBIfam" id="TIGR00136">
    <property type="entry name" value="mnmG_gidA"/>
    <property type="match status" value="1"/>
</dbReference>
<evidence type="ECO:0000256" key="8">
    <source>
        <dbReference type="ARBA" id="ARBA00023027"/>
    </source>
</evidence>
<dbReference type="InterPro" id="IPR044920">
    <property type="entry name" value="MnmG_C_subdom_sf"/>
</dbReference>
<dbReference type="InterPro" id="IPR040131">
    <property type="entry name" value="MnmG_N"/>
</dbReference>
<dbReference type="InterPro" id="IPR049312">
    <property type="entry name" value="GIDA_C_N"/>
</dbReference>
<evidence type="ECO:0000259" key="12">
    <source>
        <dbReference type="SMART" id="SM01228"/>
    </source>
</evidence>
<name>A0A368DLT4_9PROT</name>
<accession>A0A368DLT4</accession>
<reference evidence="13 14" key="1">
    <citation type="journal article" date="2018" name="Microbiome">
        <title>Fine metagenomic profile of the Mediterranean stratified and mixed water columns revealed by assembly and recruitment.</title>
        <authorList>
            <person name="Haro-Moreno J.M."/>
            <person name="Lopez-Perez M."/>
            <person name="De La Torre J.R."/>
            <person name="Picazo A."/>
            <person name="Camacho A."/>
            <person name="Rodriguez-Valera F."/>
        </authorList>
    </citation>
    <scope>NUCLEOTIDE SEQUENCE [LARGE SCALE GENOMIC DNA]</scope>
    <source>
        <strain evidence="13">MED-G57</strain>
    </source>
</reference>
<organism evidence="13 14">
    <name type="scientific">PS1 clade bacterium</name>
    <dbReference type="NCBI Taxonomy" id="2175152"/>
    <lineage>
        <taxon>Bacteria</taxon>
        <taxon>Pseudomonadati</taxon>
        <taxon>Pseudomonadota</taxon>
        <taxon>Alphaproteobacteria</taxon>
        <taxon>PS1 clade</taxon>
    </lineage>
</organism>
<dbReference type="HAMAP" id="MF_00129">
    <property type="entry name" value="MnmG_GidA"/>
    <property type="match status" value="1"/>
</dbReference>
<dbReference type="Gene3D" id="1.10.10.1800">
    <property type="entry name" value="tRNA uridine 5-carboxymethylaminomethyl modification enzyme MnmG/GidA"/>
    <property type="match status" value="1"/>
</dbReference>
<comment type="caution">
    <text evidence="13">The sequence shown here is derived from an EMBL/GenBank/DDBJ whole genome shotgun (WGS) entry which is preliminary data.</text>
</comment>
<dbReference type="GO" id="GO:0002098">
    <property type="term" value="P:tRNA wobble uridine modification"/>
    <property type="evidence" value="ECO:0007669"/>
    <property type="project" value="InterPro"/>
</dbReference>
<feature type="binding site" evidence="11">
    <location>
        <begin position="11"/>
        <end position="16"/>
    </location>
    <ligand>
        <name>FAD</name>
        <dbReference type="ChEBI" id="CHEBI:57692"/>
    </ligand>
</feature>
<dbReference type="AlphaFoldDB" id="A0A368DLT4"/>
<evidence type="ECO:0000256" key="9">
    <source>
        <dbReference type="ARBA" id="ARBA00025948"/>
    </source>
</evidence>
<dbReference type="InterPro" id="IPR002218">
    <property type="entry name" value="MnmG-rel"/>
</dbReference>
<feature type="domain" description="tRNA uridine 5-carboxymethylaminomethyl modification enzyme C-terminal subdomain" evidence="12">
    <location>
        <begin position="539"/>
        <end position="610"/>
    </location>
</feature>
<dbReference type="PRINTS" id="PR00411">
    <property type="entry name" value="PNDRDTASEI"/>
</dbReference>
<evidence type="ECO:0000256" key="10">
    <source>
        <dbReference type="ARBA" id="ARBA00031800"/>
    </source>
</evidence>
<keyword evidence="6 11" id="KW-0819">tRNA processing</keyword>
<comment type="similarity">
    <text evidence="3 11">Belongs to the MnmG family.</text>
</comment>
<evidence type="ECO:0000256" key="5">
    <source>
        <dbReference type="ARBA" id="ARBA00022630"/>
    </source>
</evidence>
<dbReference type="FunFam" id="3.50.50.60:FF:000002">
    <property type="entry name" value="tRNA uridine 5-carboxymethylaminomethyl modification enzyme MnmG"/>
    <property type="match status" value="1"/>
</dbReference>
<evidence type="ECO:0000256" key="2">
    <source>
        <dbReference type="ARBA" id="ARBA00003717"/>
    </source>
</evidence>
<comment type="function">
    <text evidence="2 11">NAD-binding protein involved in the addition of a carboxymethylaminomethyl (cmnm) group at the wobble position (U34) of certain tRNAs, forming tRNA-cmnm(5)s(2)U34.</text>
</comment>
<dbReference type="Pfam" id="PF13932">
    <property type="entry name" value="SAM_GIDA_C"/>
    <property type="match status" value="1"/>
</dbReference>
<evidence type="ECO:0000256" key="1">
    <source>
        <dbReference type="ARBA" id="ARBA00001974"/>
    </source>
</evidence>
<dbReference type="InterPro" id="IPR004416">
    <property type="entry name" value="MnmG"/>
</dbReference>
<evidence type="ECO:0000256" key="7">
    <source>
        <dbReference type="ARBA" id="ARBA00022827"/>
    </source>
</evidence>
<evidence type="ECO:0000313" key="13">
    <source>
        <dbReference type="EMBL" id="RCL72594.1"/>
    </source>
</evidence>
<dbReference type="Gene3D" id="3.50.50.60">
    <property type="entry name" value="FAD/NAD(P)-binding domain"/>
    <property type="match status" value="2"/>
</dbReference>
<gene>
    <name evidence="11" type="primary">mnmG</name>
    <name evidence="11" type="synonym">gidA</name>
    <name evidence="13" type="ORF">DBW71_05100</name>
</gene>
<evidence type="ECO:0000256" key="3">
    <source>
        <dbReference type="ARBA" id="ARBA00007653"/>
    </source>
</evidence>
<dbReference type="Proteomes" id="UP000253570">
    <property type="component" value="Unassembled WGS sequence"/>
</dbReference>
<dbReference type="InterPro" id="IPR026904">
    <property type="entry name" value="MnmG_C"/>
</dbReference>
<dbReference type="Pfam" id="PF21680">
    <property type="entry name" value="GIDA_C_1st"/>
    <property type="match status" value="1"/>
</dbReference>
<keyword evidence="8 11" id="KW-0520">NAD</keyword>
<dbReference type="InterPro" id="IPR020595">
    <property type="entry name" value="MnmG-rel_CS"/>
</dbReference>
<dbReference type="InterPro" id="IPR047001">
    <property type="entry name" value="MnmG_C_subdom"/>
</dbReference>
<dbReference type="SMART" id="SM01228">
    <property type="entry name" value="GIDA_assoc_3"/>
    <property type="match status" value="1"/>
</dbReference>
<dbReference type="GO" id="GO:0050660">
    <property type="term" value="F:flavin adenine dinucleotide binding"/>
    <property type="evidence" value="ECO:0007669"/>
    <property type="project" value="UniProtKB-UniRule"/>
</dbReference>
<comment type="caution">
    <text evidence="11">Lacks conserved residue(s) required for the propagation of feature annotation.</text>
</comment>
<evidence type="ECO:0000256" key="6">
    <source>
        <dbReference type="ARBA" id="ARBA00022694"/>
    </source>
</evidence>
<dbReference type="PANTHER" id="PTHR11806">
    <property type="entry name" value="GLUCOSE INHIBITED DIVISION PROTEIN A"/>
    <property type="match status" value="1"/>
</dbReference>
<comment type="subcellular location">
    <subcellularLocation>
        <location evidence="11">Cytoplasm</location>
    </subcellularLocation>
</comment>
<proteinExistence type="inferred from homology"/>
<protein>
    <recommendedName>
        <fullName evidence="4 11">tRNA uridine 5-carboxymethylaminomethyl modification enzyme MnmG</fullName>
    </recommendedName>
    <alternativeName>
        <fullName evidence="10 11">Glucose-inhibited division protein A</fullName>
    </alternativeName>
</protein>
<evidence type="ECO:0000256" key="11">
    <source>
        <dbReference type="HAMAP-Rule" id="MF_00129"/>
    </source>
</evidence>
<evidence type="ECO:0000313" key="14">
    <source>
        <dbReference type="Proteomes" id="UP000253570"/>
    </source>
</evidence>